<feature type="compositionally biased region" description="Basic and acidic residues" evidence="1">
    <location>
        <begin position="111"/>
        <end position="121"/>
    </location>
</feature>
<proteinExistence type="predicted"/>
<keyword evidence="2" id="KW-1133">Transmembrane helix</keyword>
<dbReference type="AlphaFoldDB" id="A0A813MEB3"/>
<feature type="compositionally biased region" description="Pro residues" evidence="1">
    <location>
        <begin position="70"/>
        <end position="80"/>
    </location>
</feature>
<feature type="compositionally biased region" description="Low complexity" evidence="1">
    <location>
        <begin position="180"/>
        <end position="193"/>
    </location>
</feature>
<reference evidence="3" key="1">
    <citation type="submission" date="2021-02" db="EMBL/GenBank/DDBJ databases">
        <authorList>
            <person name="Nowell W R."/>
        </authorList>
    </citation>
    <scope>NUCLEOTIDE SEQUENCE</scope>
</reference>
<gene>
    <name evidence="3" type="ORF">BJG266_LOCUS76</name>
    <name evidence="4" type="ORF">QVE165_LOCUS8348</name>
    <name evidence="5" type="ORF">QVE165_LOCUS8930</name>
</gene>
<feature type="region of interest" description="Disordered" evidence="1">
    <location>
        <begin position="180"/>
        <end position="234"/>
    </location>
</feature>
<dbReference type="EMBL" id="CAJNOM010000040">
    <property type="protein sequence ID" value="CAF0890720.1"/>
    <property type="molecule type" value="Genomic_DNA"/>
</dbReference>
<sequence>MAARDSSTIVDDADRAIEYYEEIDNHKLDFRKRKAPPSKSITINVREPSPVVDPVRQLNEQLNRQFRPDLVPPTPSPPSTPEESPVIQPVVQRTPSPNPVVYDSRVKPVKPPKEPKELKEPSISIKEKLRSRIHELTAPTPEPIFYTPEIFDQQTTDEYQALSGFSFVPISQQQQQKFLMTTQPSQQQPQISIKTRQSQPPQQISMMARPSQPPQKNSMMIRPSQPEQSSHPTISHYQPPTIANNISFKNNKVAPPLPSNYNRQMINQNLQYESIGRSSSLMSTNPLIQTSNGYQQQAYNYIDQSKINKRKSKQKSITNSIDPHKSFDRHKSFALYNQQNGRIEGVVKNRLNVAVDNEDGEKIIDDESAPKSKLALWLSQPLCLGLKRLSGGLLFGSMIILGTASFAGLIASIVTYSQDNVTDAQWKILGMVVCTIIIITIIVTLIVFICCFKYGYMFNKDEDIDPDDPSATYDADGNERQKAVLRKIYKFNRPTEGSSIPSGMVQDVSTPGSISYPTVQVTDKQTNTESTIATVRPKDFDRGVWPSMNSYGGIMYRPLIPPDMVSRFIQVLPQDIEESLQVPQIIYQVVAPVKREVQPRIIQIASQQAPVVEVIETKQPRTRVEYIDVEEQQPEYEIIEEKRPRRIIQQQQPEYEIVEEKRPRRVVRQQQPQYEVVEEKRPRRLVQQQSQHEYVEEIANQSESSSIEEFVQVIDAPKQTRQQRRKKDKKQNFGVSVKRIQSNND</sequence>
<evidence type="ECO:0000313" key="3">
    <source>
        <dbReference type="EMBL" id="CAF0719263.1"/>
    </source>
</evidence>
<dbReference type="EMBL" id="CAJNOM010000037">
    <property type="protein sequence ID" value="CAF0879770.1"/>
    <property type="molecule type" value="Genomic_DNA"/>
</dbReference>
<dbReference type="Proteomes" id="UP000663877">
    <property type="component" value="Unassembled WGS sequence"/>
</dbReference>
<feature type="compositionally biased region" description="Polar residues" evidence="1">
    <location>
        <begin position="194"/>
        <end position="205"/>
    </location>
</feature>
<dbReference type="EMBL" id="CAJNOI010000001">
    <property type="protein sequence ID" value="CAF0719263.1"/>
    <property type="molecule type" value="Genomic_DNA"/>
</dbReference>
<keyword evidence="2" id="KW-0812">Transmembrane</keyword>
<evidence type="ECO:0000313" key="4">
    <source>
        <dbReference type="EMBL" id="CAF0879770.1"/>
    </source>
</evidence>
<name>A0A813MEB3_9BILA</name>
<feature type="region of interest" description="Disordered" evidence="1">
    <location>
        <begin position="715"/>
        <end position="745"/>
    </location>
</feature>
<feature type="region of interest" description="Disordered" evidence="1">
    <location>
        <begin position="31"/>
        <end position="121"/>
    </location>
</feature>
<organism evidence="3 7">
    <name type="scientific">Adineta steineri</name>
    <dbReference type="NCBI Taxonomy" id="433720"/>
    <lineage>
        <taxon>Eukaryota</taxon>
        <taxon>Metazoa</taxon>
        <taxon>Spiralia</taxon>
        <taxon>Gnathifera</taxon>
        <taxon>Rotifera</taxon>
        <taxon>Eurotatoria</taxon>
        <taxon>Bdelloidea</taxon>
        <taxon>Adinetida</taxon>
        <taxon>Adinetidae</taxon>
        <taxon>Adineta</taxon>
    </lineage>
</organism>
<protein>
    <submittedName>
        <fullName evidence="3">Uncharacterized protein</fullName>
    </submittedName>
</protein>
<evidence type="ECO:0000313" key="7">
    <source>
        <dbReference type="Proteomes" id="UP000663877"/>
    </source>
</evidence>
<evidence type="ECO:0000313" key="5">
    <source>
        <dbReference type="EMBL" id="CAF0890720.1"/>
    </source>
</evidence>
<feature type="transmembrane region" description="Helical" evidence="2">
    <location>
        <begin position="393"/>
        <end position="416"/>
    </location>
</feature>
<keyword evidence="6" id="KW-1185">Reference proteome</keyword>
<evidence type="ECO:0000256" key="1">
    <source>
        <dbReference type="SAM" id="MobiDB-lite"/>
    </source>
</evidence>
<keyword evidence="2" id="KW-0472">Membrane</keyword>
<dbReference type="OrthoDB" id="10040929at2759"/>
<evidence type="ECO:0000256" key="2">
    <source>
        <dbReference type="SAM" id="Phobius"/>
    </source>
</evidence>
<accession>A0A813MEB3</accession>
<comment type="caution">
    <text evidence="3">The sequence shown here is derived from an EMBL/GenBank/DDBJ whole genome shotgun (WGS) entry which is preliminary data.</text>
</comment>
<feature type="transmembrane region" description="Helical" evidence="2">
    <location>
        <begin position="428"/>
        <end position="452"/>
    </location>
</feature>
<feature type="compositionally biased region" description="Polar residues" evidence="1">
    <location>
        <begin position="225"/>
        <end position="234"/>
    </location>
</feature>
<dbReference type="Proteomes" id="UP000663832">
    <property type="component" value="Unassembled WGS sequence"/>
</dbReference>
<evidence type="ECO:0000313" key="6">
    <source>
        <dbReference type="Proteomes" id="UP000663832"/>
    </source>
</evidence>